<dbReference type="EMBL" id="QGGU01000001">
    <property type="protein sequence ID" value="PWK54331.1"/>
    <property type="molecule type" value="Genomic_DNA"/>
</dbReference>
<dbReference type="Proteomes" id="UP000245790">
    <property type="component" value="Unassembled WGS sequence"/>
</dbReference>
<proteinExistence type="predicted"/>
<name>A0A316G0A0_9GAMM</name>
<accession>A0A316G0A0</accession>
<dbReference type="OrthoDB" id="6254742at2"/>
<protein>
    <submittedName>
        <fullName evidence="1">Uncharacterized protein</fullName>
    </submittedName>
</protein>
<dbReference type="AlphaFoldDB" id="A0A316G0A0"/>
<evidence type="ECO:0000313" key="1">
    <source>
        <dbReference type="EMBL" id="PWK54331.1"/>
    </source>
</evidence>
<reference evidence="1 2" key="1">
    <citation type="submission" date="2018-05" db="EMBL/GenBank/DDBJ databases">
        <title>Genomic Encyclopedia of Type Strains, Phase IV (KMG-IV): sequencing the most valuable type-strain genomes for metagenomic binning, comparative biology and taxonomic classification.</title>
        <authorList>
            <person name="Goeker M."/>
        </authorList>
    </citation>
    <scope>NUCLEOTIDE SEQUENCE [LARGE SCALE GENOMIC DNA]</scope>
    <source>
        <strain evidence="1 2">DSM 25350</strain>
    </source>
</reference>
<keyword evidence="2" id="KW-1185">Reference proteome</keyword>
<gene>
    <name evidence="1" type="ORF">C8D97_101179</name>
</gene>
<dbReference type="RefSeq" id="WP_109761453.1">
    <property type="nucleotide sequence ID" value="NZ_QGGU01000001.1"/>
</dbReference>
<sequence length="247" mass="29736">MITHSDEWLIHDKDWVKDRKNKWKDFEFNLISSSLIEKEYMEAYKLFYLKGDENAFDEVFPRYDVNSIILEMWLHPATSPDFFSTVVAKCDEKAILETAFRQYTPDTKKKFHGVSHYCGRDLMMYEAIFPKVVTRESYPNLSDNEYVQKVKTKYIDFFRVLLNFFREEYNPYNYCTLALPYWKSCIMQGYHEHPYLKKFINYLDDWVLNCELKNREQVSFSNRVLAIFEDPELPSQALDAIKEARMK</sequence>
<evidence type="ECO:0000313" key="2">
    <source>
        <dbReference type="Proteomes" id="UP000245790"/>
    </source>
</evidence>
<comment type="caution">
    <text evidence="1">The sequence shown here is derived from an EMBL/GenBank/DDBJ whole genome shotgun (WGS) entry which is preliminary data.</text>
</comment>
<organism evidence="1 2">
    <name type="scientific">Pleionea mediterranea</name>
    <dbReference type="NCBI Taxonomy" id="523701"/>
    <lineage>
        <taxon>Bacteria</taxon>
        <taxon>Pseudomonadati</taxon>
        <taxon>Pseudomonadota</taxon>
        <taxon>Gammaproteobacteria</taxon>
        <taxon>Oceanospirillales</taxon>
        <taxon>Pleioneaceae</taxon>
        <taxon>Pleionea</taxon>
    </lineage>
</organism>